<dbReference type="OrthoDB" id="2162994at2759"/>
<dbReference type="InterPro" id="IPR051140">
    <property type="entry name" value="GATA_TF"/>
</dbReference>
<dbReference type="EMBL" id="LWDX02043815">
    <property type="protein sequence ID" value="OEL23003.1"/>
    <property type="molecule type" value="Genomic_DNA"/>
</dbReference>
<dbReference type="CDD" id="cd00202">
    <property type="entry name" value="ZnF_GATA"/>
    <property type="match status" value="1"/>
</dbReference>
<dbReference type="PANTHER" id="PTHR45658:SF108">
    <property type="entry name" value="GATA ZINC FINGER FAMILY PROTEIN"/>
    <property type="match status" value="1"/>
</dbReference>
<feature type="region of interest" description="Disordered" evidence="7">
    <location>
        <begin position="205"/>
        <end position="226"/>
    </location>
</feature>
<dbReference type="PANTHER" id="PTHR45658">
    <property type="entry name" value="GATA TRANSCRIPTION FACTOR"/>
    <property type="match status" value="1"/>
</dbReference>
<keyword evidence="2" id="KW-0479">Metal-binding</keyword>
<protein>
    <recommendedName>
        <fullName evidence="8">GATA-type domain-containing protein</fullName>
    </recommendedName>
</protein>
<accession>A0A1E5VCX1</accession>
<feature type="compositionally biased region" description="Polar residues" evidence="7">
    <location>
        <begin position="212"/>
        <end position="226"/>
    </location>
</feature>
<dbReference type="GO" id="GO:0043565">
    <property type="term" value="F:sequence-specific DNA binding"/>
    <property type="evidence" value="ECO:0007669"/>
    <property type="project" value="InterPro"/>
</dbReference>
<dbReference type="SUPFAM" id="SSF57716">
    <property type="entry name" value="Glucocorticoid receptor-like (DNA-binding domain)"/>
    <property type="match status" value="1"/>
</dbReference>
<name>A0A1E5VCX1_9POAL</name>
<dbReference type="InterPro" id="IPR000679">
    <property type="entry name" value="Znf_GATA"/>
</dbReference>
<evidence type="ECO:0000313" key="9">
    <source>
        <dbReference type="EMBL" id="OEL23003.1"/>
    </source>
</evidence>
<organism evidence="9 10">
    <name type="scientific">Dichanthelium oligosanthes</name>
    <dbReference type="NCBI Taxonomy" id="888268"/>
    <lineage>
        <taxon>Eukaryota</taxon>
        <taxon>Viridiplantae</taxon>
        <taxon>Streptophyta</taxon>
        <taxon>Embryophyta</taxon>
        <taxon>Tracheophyta</taxon>
        <taxon>Spermatophyta</taxon>
        <taxon>Magnoliopsida</taxon>
        <taxon>Liliopsida</taxon>
        <taxon>Poales</taxon>
        <taxon>Poaceae</taxon>
        <taxon>PACMAD clade</taxon>
        <taxon>Panicoideae</taxon>
        <taxon>Panicodae</taxon>
        <taxon>Paniceae</taxon>
        <taxon>Dichantheliinae</taxon>
        <taxon>Dichanthelium</taxon>
    </lineage>
</organism>
<keyword evidence="5" id="KW-0010">Activator</keyword>
<dbReference type="InterPro" id="IPR013088">
    <property type="entry name" value="Znf_NHR/GATA"/>
</dbReference>
<evidence type="ECO:0000256" key="1">
    <source>
        <dbReference type="ARBA" id="ARBA00005694"/>
    </source>
</evidence>
<dbReference type="SMART" id="SM00401">
    <property type="entry name" value="ZnF_GATA"/>
    <property type="match status" value="1"/>
</dbReference>
<proteinExistence type="inferred from homology"/>
<comment type="caution">
    <text evidence="9">The sequence shown here is derived from an EMBL/GenBank/DDBJ whole genome shotgun (WGS) entry which is preliminary data.</text>
</comment>
<keyword evidence="3 6" id="KW-0863">Zinc-finger</keyword>
<comment type="similarity">
    <text evidence="1">Belongs to the type IV zinc-finger family. Class A subfamily.</text>
</comment>
<evidence type="ECO:0000256" key="7">
    <source>
        <dbReference type="SAM" id="MobiDB-lite"/>
    </source>
</evidence>
<gene>
    <name evidence="9" type="ORF">BAE44_0015982</name>
</gene>
<dbReference type="PROSITE" id="PS00344">
    <property type="entry name" value="GATA_ZN_FINGER_1"/>
    <property type="match status" value="1"/>
</dbReference>
<dbReference type="Gene3D" id="3.30.50.10">
    <property type="entry name" value="Erythroid Transcription Factor GATA-1, subunit A"/>
    <property type="match status" value="1"/>
</dbReference>
<evidence type="ECO:0000313" key="10">
    <source>
        <dbReference type="Proteomes" id="UP000095767"/>
    </source>
</evidence>
<evidence type="ECO:0000256" key="2">
    <source>
        <dbReference type="ARBA" id="ARBA00022723"/>
    </source>
</evidence>
<dbReference type="PROSITE" id="PS50114">
    <property type="entry name" value="GATA_ZN_FINGER_2"/>
    <property type="match status" value="1"/>
</dbReference>
<reference evidence="9 10" key="1">
    <citation type="submission" date="2016-09" db="EMBL/GenBank/DDBJ databases">
        <title>The draft genome of Dichanthelium oligosanthes: A C3 panicoid grass species.</title>
        <authorList>
            <person name="Studer A.J."/>
            <person name="Schnable J.C."/>
            <person name="Brutnell T.P."/>
        </authorList>
    </citation>
    <scope>NUCLEOTIDE SEQUENCE [LARGE SCALE GENOMIC DNA]</scope>
    <source>
        <strain evidence="10">cv. Kellogg 1175</strain>
        <tissue evidence="9">Leaf</tissue>
    </source>
</reference>
<evidence type="ECO:0000256" key="5">
    <source>
        <dbReference type="ARBA" id="ARBA00023159"/>
    </source>
</evidence>
<dbReference type="GO" id="GO:0006355">
    <property type="term" value="P:regulation of DNA-templated transcription"/>
    <property type="evidence" value="ECO:0007669"/>
    <property type="project" value="InterPro"/>
</dbReference>
<dbReference type="GO" id="GO:0005634">
    <property type="term" value="C:nucleus"/>
    <property type="evidence" value="ECO:0007669"/>
    <property type="project" value="TreeGrafter"/>
</dbReference>
<sequence>MRKQSHLSVSDVSDDLPECDGTCVPGGGLCCPDDPLELVLQYFSVPIQAPPSLAAPGIGGSARREQQPLPRKNGFCDARALGTRSAPGGGDVGDVWERDSRGLSSRVPENMEATKCNMSCLTGAVPTAITTGSAHACGASPPSAWTSPASCTSLSCLTPTTSETESSAPVCQQLVWAGPRKRRRPPVMCLKRPWSLEFPLHALPVAPPNDSPGDNNENGNDLSKNTCNNVVGGGICRRRSVPRQRNRQAQRVCSHCHSPDTPQWRAGPDGPGTLCNACGIRYAANKLLPEYRPSTAPSFRSDQHSNRHKKVVKLRKRKANKALEVMHDPVPAPSSSPLSPKSDEFMDVCTHISTDL</sequence>
<dbReference type="GO" id="GO:0008270">
    <property type="term" value="F:zinc ion binding"/>
    <property type="evidence" value="ECO:0007669"/>
    <property type="project" value="UniProtKB-KW"/>
</dbReference>
<dbReference type="STRING" id="888268.A0A1E5VCX1"/>
<dbReference type="AlphaFoldDB" id="A0A1E5VCX1"/>
<keyword evidence="4" id="KW-0862">Zinc</keyword>
<evidence type="ECO:0000256" key="3">
    <source>
        <dbReference type="ARBA" id="ARBA00022771"/>
    </source>
</evidence>
<keyword evidence="10" id="KW-1185">Reference proteome</keyword>
<evidence type="ECO:0000256" key="4">
    <source>
        <dbReference type="ARBA" id="ARBA00022833"/>
    </source>
</evidence>
<dbReference type="GO" id="GO:0030154">
    <property type="term" value="P:cell differentiation"/>
    <property type="evidence" value="ECO:0007669"/>
    <property type="project" value="TreeGrafter"/>
</dbReference>
<feature type="domain" description="GATA-type" evidence="8">
    <location>
        <begin position="247"/>
        <end position="285"/>
    </location>
</feature>
<dbReference type="Proteomes" id="UP000095767">
    <property type="component" value="Unassembled WGS sequence"/>
</dbReference>
<evidence type="ECO:0000256" key="6">
    <source>
        <dbReference type="PROSITE-ProRule" id="PRU00094"/>
    </source>
</evidence>
<dbReference type="Pfam" id="PF00320">
    <property type="entry name" value="GATA"/>
    <property type="match status" value="1"/>
</dbReference>
<evidence type="ECO:0000259" key="8">
    <source>
        <dbReference type="PROSITE" id="PS50114"/>
    </source>
</evidence>